<reference evidence="1 2" key="1">
    <citation type="submission" date="2023-07" db="EMBL/GenBank/DDBJ databases">
        <title>Genomic Encyclopedia of Type Strains, Phase IV (KMG-IV): sequencing the most valuable type-strain genomes for metagenomic binning, comparative biology and taxonomic classification.</title>
        <authorList>
            <person name="Goeker M."/>
        </authorList>
    </citation>
    <scope>NUCLEOTIDE SEQUENCE [LARGE SCALE GENOMIC DNA]</scope>
    <source>
        <strain evidence="1 2">NIO-1023</strain>
    </source>
</reference>
<dbReference type="EMBL" id="JAURUR010000012">
    <property type="protein sequence ID" value="MDP9765491.1"/>
    <property type="molecule type" value="Genomic_DNA"/>
</dbReference>
<name>A0ABT9MG95_9DEIO</name>
<accession>A0ABT9MG95</accession>
<keyword evidence="2" id="KW-1185">Reference proteome</keyword>
<sequence length="125" mass="14053">MATDAHGWVEVYDPDDDRWDAVIVATHFMDRDYALFGAWFGVRSTGTPAAVAGGRGLPEDLSPHVLADVKAWSPVHSPTWVSWDELRQHPPLSAGSNWRVLLALMETLSETHPPRHVRLVVWFDQ</sequence>
<gene>
    <name evidence="1" type="ORF">QO006_002942</name>
</gene>
<evidence type="ECO:0008006" key="3">
    <source>
        <dbReference type="Google" id="ProtNLM"/>
    </source>
</evidence>
<evidence type="ECO:0000313" key="2">
    <source>
        <dbReference type="Proteomes" id="UP001232163"/>
    </source>
</evidence>
<organism evidence="1 2">
    <name type="scientific">Deinococcus enclensis</name>
    <dbReference type="NCBI Taxonomy" id="1049582"/>
    <lineage>
        <taxon>Bacteria</taxon>
        <taxon>Thermotogati</taxon>
        <taxon>Deinococcota</taxon>
        <taxon>Deinococci</taxon>
        <taxon>Deinococcales</taxon>
        <taxon>Deinococcaceae</taxon>
        <taxon>Deinococcus</taxon>
    </lineage>
</organism>
<dbReference type="Proteomes" id="UP001232163">
    <property type="component" value="Unassembled WGS sequence"/>
</dbReference>
<comment type="caution">
    <text evidence="1">The sequence shown here is derived from an EMBL/GenBank/DDBJ whole genome shotgun (WGS) entry which is preliminary data.</text>
</comment>
<protein>
    <recommendedName>
        <fullName evidence="3">Barstar (barnase inhibitor) domain-containing protein</fullName>
    </recommendedName>
</protein>
<dbReference type="RefSeq" id="WP_307467593.1">
    <property type="nucleotide sequence ID" value="NZ_JAURUR010000012.1"/>
</dbReference>
<evidence type="ECO:0000313" key="1">
    <source>
        <dbReference type="EMBL" id="MDP9765491.1"/>
    </source>
</evidence>
<proteinExistence type="predicted"/>